<evidence type="ECO:0008006" key="4">
    <source>
        <dbReference type="Google" id="ProtNLM"/>
    </source>
</evidence>
<gene>
    <name evidence="2" type="ORF">JK363_08335</name>
</gene>
<keyword evidence="1" id="KW-0812">Transmembrane</keyword>
<protein>
    <recommendedName>
        <fullName evidence="4">Thioredoxin domain-containing protein</fullName>
    </recommendedName>
</protein>
<organism evidence="2 3">
    <name type="scientific">Streptomyces coffeae</name>
    <dbReference type="NCBI Taxonomy" id="621382"/>
    <lineage>
        <taxon>Bacteria</taxon>
        <taxon>Bacillati</taxon>
        <taxon>Actinomycetota</taxon>
        <taxon>Actinomycetes</taxon>
        <taxon>Kitasatosporales</taxon>
        <taxon>Streptomycetaceae</taxon>
        <taxon>Streptomyces</taxon>
    </lineage>
</organism>
<keyword evidence="1" id="KW-0472">Membrane</keyword>
<dbReference type="Proteomes" id="UP000634229">
    <property type="component" value="Unassembled WGS sequence"/>
</dbReference>
<evidence type="ECO:0000256" key="1">
    <source>
        <dbReference type="SAM" id="Phobius"/>
    </source>
</evidence>
<keyword evidence="3" id="KW-1185">Reference proteome</keyword>
<dbReference type="RefSeq" id="WP_201873329.1">
    <property type="nucleotide sequence ID" value="NZ_JAERRF010000004.1"/>
</dbReference>
<accession>A0ABS1N9U4</accession>
<comment type="caution">
    <text evidence="2">The sequence shown here is derived from an EMBL/GenBank/DDBJ whole genome shotgun (WGS) entry which is preliminary data.</text>
</comment>
<proteinExistence type="predicted"/>
<feature type="transmembrane region" description="Helical" evidence="1">
    <location>
        <begin position="6"/>
        <end position="26"/>
    </location>
</feature>
<name>A0ABS1N9U4_9ACTN</name>
<reference evidence="2 3" key="1">
    <citation type="submission" date="2021-01" db="EMBL/GenBank/DDBJ databases">
        <title>WGS of actinomycetes isolated from Thailand.</title>
        <authorList>
            <person name="Thawai C."/>
        </authorList>
    </citation>
    <scope>NUCLEOTIDE SEQUENCE [LARGE SCALE GENOMIC DNA]</scope>
    <source>
        <strain evidence="2 3">CA1R205</strain>
    </source>
</reference>
<evidence type="ECO:0000313" key="2">
    <source>
        <dbReference type="EMBL" id="MBL1096670.1"/>
    </source>
</evidence>
<dbReference type="EMBL" id="JAERRF010000004">
    <property type="protein sequence ID" value="MBL1096670.1"/>
    <property type="molecule type" value="Genomic_DNA"/>
</dbReference>
<keyword evidence="1" id="KW-1133">Transmembrane helix</keyword>
<evidence type="ECO:0000313" key="3">
    <source>
        <dbReference type="Proteomes" id="UP000634229"/>
    </source>
</evidence>
<sequence>MSATLALVILSWIAIVILYLALAAVLREVRMLRRRLDERAATAAPPAELVLPPAFVERVAEPGRERTVLVADATCPLCRHAAAVLAERATPDFRPVLLTYEPPERWSSLPDEVELVQDSDAWSSLAHLTPPVILTVGADGTVGSLHLPSSERDVAGALAATNSAPLMERTS</sequence>